<dbReference type="InParanoid" id="A0A3N4MII6"/>
<keyword evidence="1" id="KW-0812">Transmembrane</keyword>
<gene>
    <name evidence="2" type="ORF">L211DRAFT_833317</name>
</gene>
<dbReference type="AlphaFoldDB" id="A0A3N4MII6"/>
<keyword evidence="1" id="KW-1133">Transmembrane helix</keyword>
<name>A0A3N4MII6_9PEZI</name>
<evidence type="ECO:0000313" key="2">
    <source>
        <dbReference type="EMBL" id="RPB28355.1"/>
    </source>
</evidence>
<sequence length="98" mass="11073">MSEQKYHSTTTLLKSFLLTGVVFNVQYACDIDNLSLTQTEIKLTSDDVCERQTTGGNMSSDRLPLVTWVCSILYFMGHTTLLAVDNVKCFKVKLKLIF</sequence>
<accession>A0A3N4MII6</accession>
<evidence type="ECO:0000256" key="1">
    <source>
        <dbReference type="SAM" id="Phobius"/>
    </source>
</evidence>
<keyword evidence="3" id="KW-1185">Reference proteome</keyword>
<evidence type="ECO:0000313" key="3">
    <source>
        <dbReference type="Proteomes" id="UP000267821"/>
    </source>
</evidence>
<proteinExistence type="predicted"/>
<dbReference type="EMBL" id="ML121529">
    <property type="protein sequence ID" value="RPB28355.1"/>
    <property type="molecule type" value="Genomic_DNA"/>
</dbReference>
<keyword evidence="1" id="KW-0472">Membrane</keyword>
<feature type="non-terminal residue" evidence="2">
    <location>
        <position position="98"/>
    </location>
</feature>
<organism evidence="2 3">
    <name type="scientific">Terfezia boudieri ATCC MYA-4762</name>
    <dbReference type="NCBI Taxonomy" id="1051890"/>
    <lineage>
        <taxon>Eukaryota</taxon>
        <taxon>Fungi</taxon>
        <taxon>Dikarya</taxon>
        <taxon>Ascomycota</taxon>
        <taxon>Pezizomycotina</taxon>
        <taxon>Pezizomycetes</taxon>
        <taxon>Pezizales</taxon>
        <taxon>Pezizaceae</taxon>
        <taxon>Terfezia</taxon>
    </lineage>
</organism>
<dbReference type="Proteomes" id="UP000267821">
    <property type="component" value="Unassembled WGS sequence"/>
</dbReference>
<protein>
    <submittedName>
        <fullName evidence="2">Uncharacterized protein</fullName>
    </submittedName>
</protein>
<reference evidence="2 3" key="1">
    <citation type="journal article" date="2018" name="Nat. Ecol. Evol.">
        <title>Pezizomycetes genomes reveal the molecular basis of ectomycorrhizal truffle lifestyle.</title>
        <authorList>
            <person name="Murat C."/>
            <person name="Payen T."/>
            <person name="Noel B."/>
            <person name="Kuo A."/>
            <person name="Morin E."/>
            <person name="Chen J."/>
            <person name="Kohler A."/>
            <person name="Krizsan K."/>
            <person name="Balestrini R."/>
            <person name="Da Silva C."/>
            <person name="Montanini B."/>
            <person name="Hainaut M."/>
            <person name="Levati E."/>
            <person name="Barry K.W."/>
            <person name="Belfiori B."/>
            <person name="Cichocki N."/>
            <person name="Clum A."/>
            <person name="Dockter R.B."/>
            <person name="Fauchery L."/>
            <person name="Guy J."/>
            <person name="Iotti M."/>
            <person name="Le Tacon F."/>
            <person name="Lindquist E.A."/>
            <person name="Lipzen A."/>
            <person name="Malagnac F."/>
            <person name="Mello A."/>
            <person name="Molinier V."/>
            <person name="Miyauchi S."/>
            <person name="Poulain J."/>
            <person name="Riccioni C."/>
            <person name="Rubini A."/>
            <person name="Sitrit Y."/>
            <person name="Splivallo R."/>
            <person name="Traeger S."/>
            <person name="Wang M."/>
            <person name="Zifcakova L."/>
            <person name="Wipf D."/>
            <person name="Zambonelli A."/>
            <person name="Paolocci F."/>
            <person name="Nowrousian M."/>
            <person name="Ottonello S."/>
            <person name="Baldrian P."/>
            <person name="Spatafora J.W."/>
            <person name="Henrissat B."/>
            <person name="Nagy L.G."/>
            <person name="Aury J.M."/>
            <person name="Wincker P."/>
            <person name="Grigoriev I.V."/>
            <person name="Bonfante P."/>
            <person name="Martin F.M."/>
        </authorList>
    </citation>
    <scope>NUCLEOTIDE SEQUENCE [LARGE SCALE GENOMIC DNA]</scope>
    <source>
        <strain evidence="2 3">ATCC MYA-4762</strain>
    </source>
</reference>
<dbReference type="OrthoDB" id="5985073at2759"/>
<feature type="transmembrane region" description="Helical" evidence="1">
    <location>
        <begin position="65"/>
        <end position="84"/>
    </location>
</feature>